<dbReference type="EMBL" id="BARV01010600">
    <property type="protein sequence ID" value="GAI14306.1"/>
    <property type="molecule type" value="Genomic_DNA"/>
</dbReference>
<evidence type="ECO:0000313" key="1">
    <source>
        <dbReference type="EMBL" id="GAI14306.1"/>
    </source>
</evidence>
<reference evidence="1" key="1">
    <citation type="journal article" date="2014" name="Front. Microbiol.">
        <title>High frequency of phylogenetically diverse reductive dehalogenase-homologous genes in deep subseafloor sedimentary metagenomes.</title>
        <authorList>
            <person name="Kawai M."/>
            <person name="Futagami T."/>
            <person name="Toyoda A."/>
            <person name="Takaki Y."/>
            <person name="Nishi S."/>
            <person name="Hori S."/>
            <person name="Arai W."/>
            <person name="Tsubouchi T."/>
            <person name="Morono Y."/>
            <person name="Uchiyama I."/>
            <person name="Ito T."/>
            <person name="Fujiyama A."/>
            <person name="Inagaki F."/>
            <person name="Takami H."/>
        </authorList>
    </citation>
    <scope>NUCLEOTIDE SEQUENCE</scope>
    <source>
        <strain evidence="1">Expedition CK06-06</strain>
    </source>
</reference>
<accession>X1M884</accession>
<name>X1M884_9ZZZZ</name>
<proteinExistence type="predicted"/>
<comment type="caution">
    <text evidence="1">The sequence shown here is derived from an EMBL/GenBank/DDBJ whole genome shotgun (WGS) entry which is preliminary data.</text>
</comment>
<protein>
    <submittedName>
        <fullName evidence="1">Uncharacterized protein</fullName>
    </submittedName>
</protein>
<dbReference type="AlphaFoldDB" id="X1M884"/>
<organism evidence="1">
    <name type="scientific">marine sediment metagenome</name>
    <dbReference type="NCBI Taxonomy" id="412755"/>
    <lineage>
        <taxon>unclassified sequences</taxon>
        <taxon>metagenomes</taxon>
        <taxon>ecological metagenomes</taxon>
    </lineage>
</organism>
<gene>
    <name evidence="1" type="ORF">S06H3_20466</name>
</gene>
<sequence length="61" mass="7313">MQKLDLHFSQVKEMFWDSQNLQSTIICLSPSLVKDIISYNTYKNTDINYILFYETNIDLFE</sequence>